<dbReference type="AlphaFoldDB" id="A0ABD1W2I1"/>
<proteinExistence type="predicted"/>
<name>A0ABD1W2I1_9LAMI</name>
<reference evidence="2" key="1">
    <citation type="submission" date="2024-07" db="EMBL/GenBank/DDBJ databases">
        <title>Two chromosome-level genome assemblies of Korean endemic species Abeliophyllum distichum and Forsythia ovata (Oleaceae).</title>
        <authorList>
            <person name="Jang H."/>
        </authorList>
    </citation>
    <scope>NUCLEOTIDE SEQUENCE [LARGE SCALE GENOMIC DNA]</scope>
</reference>
<accession>A0ABD1W2I1</accession>
<dbReference type="Proteomes" id="UP001604336">
    <property type="component" value="Unassembled WGS sequence"/>
</dbReference>
<gene>
    <name evidence="1" type="ORF">Adt_03683</name>
</gene>
<organism evidence="1 2">
    <name type="scientific">Abeliophyllum distichum</name>
    <dbReference type="NCBI Taxonomy" id="126358"/>
    <lineage>
        <taxon>Eukaryota</taxon>
        <taxon>Viridiplantae</taxon>
        <taxon>Streptophyta</taxon>
        <taxon>Embryophyta</taxon>
        <taxon>Tracheophyta</taxon>
        <taxon>Spermatophyta</taxon>
        <taxon>Magnoliopsida</taxon>
        <taxon>eudicotyledons</taxon>
        <taxon>Gunneridae</taxon>
        <taxon>Pentapetalae</taxon>
        <taxon>asterids</taxon>
        <taxon>lamiids</taxon>
        <taxon>Lamiales</taxon>
        <taxon>Oleaceae</taxon>
        <taxon>Forsythieae</taxon>
        <taxon>Abeliophyllum</taxon>
    </lineage>
</organism>
<evidence type="ECO:0000313" key="1">
    <source>
        <dbReference type="EMBL" id="KAL2542705.1"/>
    </source>
</evidence>
<evidence type="ECO:0000313" key="2">
    <source>
        <dbReference type="Proteomes" id="UP001604336"/>
    </source>
</evidence>
<keyword evidence="2" id="KW-1185">Reference proteome</keyword>
<evidence type="ECO:0008006" key="3">
    <source>
        <dbReference type="Google" id="ProtNLM"/>
    </source>
</evidence>
<dbReference type="EMBL" id="JBFOLK010000001">
    <property type="protein sequence ID" value="KAL2542705.1"/>
    <property type="molecule type" value="Genomic_DNA"/>
</dbReference>
<comment type="caution">
    <text evidence="1">The sequence shown here is derived from an EMBL/GenBank/DDBJ whole genome shotgun (WGS) entry which is preliminary data.</text>
</comment>
<sequence length="107" mass="12644">MSAFVGQTLGEALTTRLNDIRHELNESVKSYFNRFQNVLIAVASISDEKALDALWIGLRMETIYVRNKRTRTYYELVDIIKAEIQEEETIEKHRTQRYRSYIFIPLT</sequence>
<protein>
    <recommendedName>
        <fullName evidence="3">Retrotransposon gag domain-containing protein</fullName>
    </recommendedName>
</protein>